<keyword evidence="3" id="KW-0804">Transcription</keyword>
<dbReference type="InterPro" id="IPR005824">
    <property type="entry name" value="KOW"/>
</dbReference>
<accession>M3A972</accession>
<evidence type="ECO:0000256" key="2">
    <source>
        <dbReference type="ARBA" id="ARBA00023015"/>
    </source>
</evidence>
<dbReference type="GO" id="GO:0005829">
    <property type="term" value="C:cytosol"/>
    <property type="evidence" value="ECO:0007669"/>
    <property type="project" value="TreeGrafter"/>
</dbReference>
<dbReference type="STRING" id="1244869.H261_13995"/>
<dbReference type="GO" id="GO:0031564">
    <property type="term" value="P:transcription antitermination"/>
    <property type="evidence" value="ECO:0007669"/>
    <property type="project" value="UniProtKB-KW"/>
</dbReference>
<dbReference type="OrthoDB" id="9787731at2"/>
<dbReference type="InterPro" id="IPR043425">
    <property type="entry name" value="NusG-like"/>
</dbReference>
<protein>
    <submittedName>
        <fullName evidence="6">Transcription antitermination protein nusG</fullName>
    </submittedName>
</protein>
<dbReference type="EMBL" id="AONQ01000037">
    <property type="protein sequence ID" value="EME69333.1"/>
    <property type="molecule type" value="Genomic_DNA"/>
</dbReference>
<dbReference type="CDD" id="cd06091">
    <property type="entry name" value="KOW_NusG"/>
    <property type="match status" value="1"/>
</dbReference>
<dbReference type="InterPro" id="IPR008991">
    <property type="entry name" value="Translation_prot_SH3-like_sf"/>
</dbReference>
<keyword evidence="1" id="KW-0889">Transcription antitermination</keyword>
<dbReference type="eggNOG" id="COG0250">
    <property type="taxonomic scope" value="Bacteria"/>
</dbReference>
<dbReference type="GO" id="GO:0006354">
    <property type="term" value="P:DNA-templated transcription elongation"/>
    <property type="evidence" value="ECO:0007669"/>
    <property type="project" value="InterPro"/>
</dbReference>
<comment type="caution">
    <text evidence="6">The sequence shown here is derived from an EMBL/GenBank/DDBJ whole genome shotgun (WGS) entry which is preliminary data.</text>
</comment>
<gene>
    <name evidence="6" type="ORF">H261_13995</name>
</gene>
<name>M3A972_9PROT</name>
<dbReference type="SMART" id="SM00739">
    <property type="entry name" value="KOW"/>
    <property type="match status" value="1"/>
</dbReference>
<dbReference type="SUPFAM" id="SSF50104">
    <property type="entry name" value="Translation proteins SH3-like domain"/>
    <property type="match status" value="1"/>
</dbReference>
<dbReference type="InterPro" id="IPR006645">
    <property type="entry name" value="NGN-like_dom"/>
</dbReference>
<keyword evidence="7" id="KW-1185">Reference proteome</keyword>
<dbReference type="PANTHER" id="PTHR30265:SF7">
    <property type="entry name" value="TRANSCRIPTION ANTITERMINATION PROTEIN RFAH"/>
    <property type="match status" value="1"/>
</dbReference>
<dbReference type="SMART" id="SM00738">
    <property type="entry name" value="NGN"/>
    <property type="match status" value="1"/>
</dbReference>
<dbReference type="Proteomes" id="UP000011744">
    <property type="component" value="Unassembled WGS sequence"/>
</dbReference>
<dbReference type="CDD" id="cd09892">
    <property type="entry name" value="NGN_SP_RfaH"/>
    <property type="match status" value="1"/>
</dbReference>
<dbReference type="RefSeq" id="WP_008618610.1">
    <property type="nucleotide sequence ID" value="NZ_AONQ01000037.1"/>
</dbReference>
<organism evidence="6 7">
    <name type="scientific">Paramagnetospirillum caucaseum</name>
    <dbReference type="NCBI Taxonomy" id="1244869"/>
    <lineage>
        <taxon>Bacteria</taxon>
        <taxon>Pseudomonadati</taxon>
        <taxon>Pseudomonadota</taxon>
        <taxon>Alphaproteobacteria</taxon>
        <taxon>Rhodospirillales</taxon>
        <taxon>Magnetospirillaceae</taxon>
        <taxon>Paramagnetospirillum</taxon>
    </lineage>
</organism>
<evidence type="ECO:0000256" key="1">
    <source>
        <dbReference type="ARBA" id="ARBA00022814"/>
    </source>
</evidence>
<dbReference type="Pfam" id="PF02357">
    <property type="entry name" value="NusG"/>
    <property type="match status" value="1"/>
</dbReference>
<evidence type="ECO:0000259" key="5">
    <source>
        <dbReference type="SMART" id="SM00739"/>
    </source>
</evidence>
<dbReference type="AlphaFoldDB" id="M3A972"/>
<keyword evidence="2" id="KW-0805">Transcription regulation</keyword>
<evidence type="ECO:0000256" key="3">
    <source>
        <dbReference type="ARBA" id="ARBA00023163"/>
    </source>
</evidence>
<dbReference type="SUPFAM" id="SSF82679">
    <property type="entry name" value="N-utilization substance G protein NusG, N-terminal domain"/>
    <property type="match status" value="1"/>
</dbReference>
<sequence length="166" mass="18725">MSWYVVYTKPNAERNAETHLGRQGFTSYCPHFSRTRRHAGREEKVLRPLFPRYLFVSMDSESSRWRAIRSTIGVSHLVCQGETPLPVPEEVIEAIRSREVGGLIVDGMPPTPQPGEQVRVIDGPLADQIGTLLKLTDSERVVVLMNMMQGEVRVDLPRDAVRACPQ</sequence>
<evidence type="ECO:0000259" key="4">
    <source>
        <dbReference type="SMART" id="SM00738"/>
    </source>
</evidence>
<feature type="domain" description="NusG-like N-terminal" evidence="4">
    <location>
        <begin position="1"/>
        <end position="99"/>
    </location>
</feature>
<reference evidence="6 7" key="1">
    <citation type="journal article" date="2014" name="Genome Announc.">
        <title>Draft Genome Sequence of Magnetospirillum sp. Strain SO-1, a Freshwater Magnetotactic Bacterium Isolated from the Ol'khovka River, Russia.</title>
        <authorList>
            <person name="Grouzdev D.S."/>
            <person name="Dziuba M.V."/>
            <person name="Sukhacheva M.S."/>
            <person name="Mardanov A.V."/>
            <person name="Beletskiy A.V."/>
            <person name="Kuznetsov B.B."/>
            <person name="Skryabin K.G."/>
        </authorList>
    </citation>
    <scope>NUCLEOTIDE SEQUENCE [LARGE SCALE GENOMIC DNA]</scope>
    <source>
        <strain evidence="6 7">SO-1</strain>
    </source>
</reference>
<dbReference type="Gene3D" id="3.30.70.940">
    <property type="entry name" value="NusG, N-terminal domain"/>
    <property type="match status" value="1"/>
</dbReference>
<dbReference type="PATRIC" id="fig|1244869.3.peg.2820"/>
<feature type="domain" description="KOW" evidence="5">
    <location>
        <begin position="111"/>
        <end position="138"/>
    </location>
</feature>
<dbReference type="InterPro" id="IPR036735">
    <property type="entry name" value="NGN_dom_sf"/>
</dbReference>
<dbReference type="PANTHER" id="PTHR30265">
    <property type="entry name" value="RHO-INTERACTING TRANSCRIPTION TERMINATION FACTOR NUSG"/>
    <property type="match status" value="1"/>
</dbReference>
<evidence type="ECO:0000313" key="7">
    <source>
        <dbReference type="Proteomes" id="UP000011744"/>
    </source>
</evidence>
<evidence type="ECO:0000313" key="6">
    <source>
        <dbReference type="EMBL" id="EME69333.1"/>
    </source>
</evidence>
<proteinExistence type="predicted"/>